<reference evidence="2" key="1">
    <citation type="submission" date="2025-08" db="UniProtKB">
        <authorList>
            <consortium name="Ensembl"/>
        </authorList>
    </citation>
    <scope>IDENTIFICATION</scope>
</reference>
<sequence length="150" mass="17170">MRRFLLTIFLVAGLLQEAGTVPVPQVSVKIKGKHGIPDHDIDKAWGTQDLEPPEKDDQLRALLLMHKQKLSAAEEKHPDVKTLVKTEDILRHFRSPLLSSELDLDSLYHPVYEEAQGEEEPQMWEMLSHQVLLGPEEDLDHISHPMEDSR</sequence>
<reference evidence="2" key="2">
    <citation type="submission" date="2025-09" db="UniProtKB">
        <authorList>
            <consortium name="Ensembl"/>
        </authorList>
    </citation>
    <scope>IDENTIFICATION</scope>
</reference>
<dbReference type="GO" id="GO:0071481">
    <property type="term" value="P:cellular response to X-ray"/>
    <property type="evidence" value="ECO:0007669"/>
    <property type="project" value="Ensembl"/>
</dbReference>
<dbReference type="PANTHER" id="PTHR37861:SF1">
    <property type="entry name" value="PROLINE-RICH ACIDIC PROTEIN 1"/>
    <property type="match status" value="1"/>
</dbReference>
<dbReference type="GO" id="GO:0043066">
    <property type="term" value="P:negative regulation of apoptotic process"/>
    <property type="evidence" value="ECO:0007669"/>
    <property type="project" value="Ensembl"/>
</dbReference>
<accession>A0A8C5KEB6</accession>
<organism evidence="2 3">
    <name type="scientific">Jaculus jaculus</name>
    <name type="common">Lesser Egyptian jerboa</name>
    <dbReference type="NCBI Taxonomy" id="51337"/>
    <lineage>
        <taxon>Eukaryota</taxon>
        <taxon>Metazoa</taxon>
        <taxon>Chordata</taxon>
        <taxon>Craniata</taxon>
        <taxon>Vertebrata</taxon>
        <taxon>Euteleostomi</taxon>
        <taxon>Mammalia</taxon>
        <taxon>Eutheria</taxon>
        <taxon>Euarchontoglires</taxon>
        <taxon>Glires</taxon>
        <taxon>Rodentia</taxon>
        <taxon>Myomorpha</taxon>
        <taxon>Dipodoidea</taxon>
        <taxon>Dipodidae</taxon>
        <taxon>Dipodinae</taxon>
        <taxon>Jaculus</taxon>
    </lineage>
</organism>
<evidence type="ECO:0000313" key="3">
    <source>
        <dbReference type="Proteomes" id="UP000694385"/>
    </source>
</evidence>
<dbReference type="GO" id="GO:1904731">
    <property type="term" value="P:positive regulation of intestinal lipid absorption"/>
    <property type="evidence" value="ECO:0007669"/>
    <property type="project" value="Ensembl"/>
</dbReference>
<dbReference type="GO" id="GO:0005783">
    <property type="term" value="C:endoplasmic reticulum"/>
    <property type="evidence" value="ECO:0007669"/>
    <property type="project" value="Ensembl"/>
</dbReference>
<dbReference type="InterPro" id="IPR027922">
    <property type="entry name" value="PRAP"/>
</dbReference>
<dbReference type="GO" id="GO:2001140">
    <property type="term" value="P:positive regulation of phospholipid transport"/>
    <property type="evidence" value="ECO:0007669"/>
    <property type="project" value="Ensembl"/>
</dbReference>
<dbReference type="Pfam" id="PF15314">
    <property type="entry name" value="PRAP"/>
    <property type="match status" value="1"/>
</dbReference>
<dbReference type="Ensembl" id="ENSJJAT00000014416.1">
    <property type="protein sequence ID" value="ENSJJAP00000007994.1"/>
    <property type="gene ID" value="ENSJJAG00000012266.1"/>
</dbReference>
<dbReference type="Proteomes" id="UP000694385">
    <property type="component" value="Unassembled WGS sequence"/>
</dbReference>
<dbReference type="GO" id="GO:0017129">
    <property type="term" value="F:triglyceride binding"/>
    <property type="evidence" value="ECO:0007669"/>
    <property type="project" value="Ensembl"/>
</dbReference>
<keyword evidence="1" id="KW-0732">Signal</keyword>
<evidence type="ECO:0000256" key="1">
    <source>
        <dbReference type="SAM" id="SignalP"/>
    </source>
</evidence>
<dbReference type="PANTHER" id="PTHR37861">
    <property type="entry name" value="PROLINE-RICH ACIDIC PROTEIN 1"/>
    <property type="match status" value="1"/>
</dbReference>
<dbReference type="GO" id="GO:0005576">
    <property type="term" value="C:extracellular region"/>
    <property type="evidence" value="ECO:0007669"/>
    <property type="project" value="Ensembl"/>
</dbReference>
<keyword evidence="3" id="KW-1185">Reference proteome</keyword>
<dbReference type="GO" id="GO:0030330">
    <property type="term" value="P:DNA damage response, signal transduction by p53 class mediator"/>
    <property type="evidence" value="ECO:0007669"/>
    <property type="project" value="Ensembl"/>
</dbReference>
<name>A0A8C5KEB6_JACJA</name>
<evidence type="ECO:0000313" key="2">
    <source>
        <dbReference type="Ensembl" id="ENSJJAP00000007994.1"/>
    </source>
</evidence>
<dbReference type="GO" id="GO:1902426">
    <property type="term" value="P:deactivation of mitotic spindle assembly checkpoint"/>
    <property type="evidence" value="ECO:0007669"/>
    <property type="project" value="Ensembl"/>
</dbReference>
<dbReference type="GeneTree" id="ENSGT00390000012626"/>
<protein>
    <submittedName>
        <fullName evidence="2">Proline-rich acidic protein 1</fullName>
    </submittedName>
</protein>
<dbReference type="AlphaFoldDB" id="A0A8C5KEB6"/>
<feature type="chain" id="PRO_5034691636" evidence="1">
    <location>
        <begin position="21"/>
        <end position="150"/>
    </location>
</feature>
<dbReference type="GO" id="GO:1905885">
    <property type="term" value="P:positive regulation of triglyceride transport"/>
    <property type="evidence" value="ECO:0007669"/>
    <property type="project" value="Ensembl"/>
</dbReference>
<proteinExistence type="predicted"/>
<dbReference type="OMA" id="WVETEDI"/>
<feature type="signal peptide" evidence="1">
    <location>
        <begin position="1"/>
        <end position="20"/>
    </location>
</feature>